<reference evidence="2" key="2">
    <citation type="submission" date="2023-06" db="EMBL/GenBank/DDBJ databases">
        <authorList>
            <person name="Ma L."/>
            <person name="Liu K.-W."/>
            <person name="Li Z."/>
            <person name="Hsiao Y.-Y."/>
            <person name="Qi Y."/>
            <person name="Fu T."/>
            <person name="Tang G."/>
            <person name="Zhang D."/>
            <person name="Sun W.-H."/>
            <person name="Liu D.-K."/>
            <person name="Li Y."/>
            <person name="Chen G.-Z."/>
            <person name="Liu X.-D."/>
            <person name="Liao X.-Y."/>
            <person name="Jiang Y.-T."/>
            <person name="Yu X."/>
            <person name="Hao Y."/>
            <person name="Huang J."/>
            <person name="Zhao X.-W."/>
            <person name="Ke S."/>
            <person name="Chen Y.-Y."/>
            <person name="Wu W.-L."/>
            <person name="Hsu J.-L."/>
            <person name="Lin Y.-F."/>
            <person name="Huang M.-D."/>
            <person name="Li C.-Y."/>
            <person name="Huang L."/>
            <person name="Wang Z.-W."/>
            <person name="Zhao X."/>
            <person name="Zhong W.-Y."/>
            <person name="Peng D.-H."/>
            <person name="Ahmad S."/>
            <person name="Lan S."/>
            <person name="Zhang J.-S."/>
            <person name="Tsai W.-C."/>
            <person name="Van De Peer Y."/>
            <person name="Liu Z.-J."/>
        </authorList>
    </citation>
    <scope>NUCLEOTIDE SEQUENCE</scope>
    <source>
        <strain evidence="2">CP</strain>
        <tissue evidence="2">Leaves</tissue>
    </source>
</reference>
<keyword evidence="3" id="KW-1185">Reference proteome</keyword>
<evidence type="ECO:0000313" key="2">
    <source>
        <dbReference type="EMBL" id="KAK1316368.1"/>
    </source>
</evidence>
<name>A0AAV9EU72_ACOCL</name>
<dbReference type="AlphaFoldDB" id="A0AAV9EU72"/>
<proteinExistence type="predicted"/>
<accession>A0AAV9EU72</accession>
<gene>
    <name evidence="2" type="ORF">QJS10_CPA05g01612</name>
</gene>
<organism evidence="2 3">
    <name type="scientific">Acorus calamus</name>
    <name type="common">Sweet flag</name>
    <dbReference type="NCBI Taxonomy" id="4465"/>
    <lineage>
        <taxon>Eukaryota</taxon>
        <taxon>Viridiplantae</taxon>
        <taxon>Streptophyta</taxon>
        <taxon>Embryophyta</taxon>
        <taxon>Tracheophyta</taxon>
        <taxon>Spermatophyta</taxon>
        <taxon>Magnoliopsida</taxon>
        <taxon>Liliopsida</taxon>
        <taxon>Acoraceae</taxon>
        <taxon>Acorus</taxon>
    </lineage>
</organism>
<protein>
    <submittedName>
        <fullName evidence="2">Uncharacterized protein</fullName>
    </submittedName>
</protein>
<dbReference type="EMBL" id="JAUJYO010000005">
    <property type="protein sequence ID" value="KAK1316368.1"/>
    <property type="molecule type" value="Genomic_DNA"/>
</dbReference>
<dbReference type="Proteomes" id="UP001180020">
    <property type="component" value="Unassembled WGS sequence"/>
</dbReference>
<sequence length="83" mass="8779">MPPCRRSFERWRCLSPTRRCSGGCREEVDRVSGGIGFHCVGGEEDGGHTSPESAGQRMGGSLVIADPRESVAASKGGRPSMGE</sequence>
<reference evidence="2" key="1">
    <citation type="journal article" date="2023" name="Nat. Commun.">
        <title>Diploid and tetraploid genomes of Acorus and the evolution of monocots.</title>
        <authorList>
            <person name="Ma L."/>
            <person name="Liu K.W."/>
            <person name="Li Z."/>
            <person name="Hsiao Y.Y."/>
            <person name="Qi Y."/>
            <person name="Fu T."/>
            <person name="Tang G.D."/>
            <person name="Zhang D."/>
            <person name="Sun W.H."/>
            <person name="Liu D.K."/>
            <person name="Li Y."/>
            <person name="Chen G.Z."/>
            <person name="Liu X.D."/>
            <person name="Liao X.Y."/>
            <person name="Jiang Y.T."/>
            <person name="Yu X."/>
            <person name="Hao Y."/>
            <person name="Huang J."/>
            <person name="Zhao X.W."/>
            <person name="Ke S."/>
            <person name="Chen Y.Y."/>
            <person name="Wu W.L."/>
            <person name="Hsu J.L."/>
            <person name="Lin Y.F."/>
            <person name="Huang M.D."/>
            <person name="Li C.Y."/>
            <person name="Huang L."/>
            <person name="Wang Z.W."/>
            <person name="Zhao X."/>
            <person name="Zhong W.Y."/>
            <person name="Peng D.H."/>
            <person name="Ahmad S."/>
            <person name="Lan S."/>
            <person name="Zhang J.S."/>
            <person name="Tsai W.C."/>
            <person name="Van de Peer Y."/>
            <person name="Liu Z.J."/>
        </authorList>
    </citation>
    <scope>NUCLEOTIDE SEQUENCE</scope>
    <source>
        <strain evidence="2">CP</strain>
    </source>
</reference>
<comment type="caution">
    <text evidence="2">The sequence shown here is derived from an EMBL/GenBank/DDBJ whole genome shotgun (WGS) entry which is preliminary data.</text>
</comment>
<evidence type="ECO:0000256" key="1">
    <source>
        <dbReference type="SAM" id="MobiDB-lite"/>
    </source>
</evidence>
<feature type="region of interest" description="Disordered" evidence="1">
    <location>
        <begin position="42"/>
        <end position="83"/>
    </location>
</feature>
<evidence type="ECO:0000313" key="3">
    <source>
        <dbReference type="Proteomes" id="UP001180020"/>
    </source>
</evidence>